<gene>
    <name evidence="2" type="ORF">NA56DRAFT_714434</name>
</gene>
<dbReference type="Pfam" id="PF06985">
    <property type="entry name" value="HET"/>
    <property type="match status" value="1"/>
</dbReference>
<organism evidence="2 3">
    <name type="scientific">Hyaloscypha hepaticicola</name>
    <dbReference type="NCBI Taxonomy" id="2082293"/>
    <lineage>
        <taxon>Eukaryota</taxon>
        <taxon>Fungi</taxon>
        <taxon>Dikarya</taxon>
        <taxon>Ascomycota</taxon>
        <taxon>Pezizomycotina</taxon>
        <taxon>Leotiomycetes</taxon>
        <taxon>Helotiales</taxon>
        <taxon>Hyaloscyphaceae</taxon>
        <taxon>Hyaloscypha</taxon>
    </lineage>
</organism>
<dbReference type="Proteomes" id="UP000235672">
    <property type="component" value="Unassembled WGS sequence"/>
</dbReference>
<proteinExistence type="predicted"/>
<evidence type="ECO:0000313" key="2">
    <source>
        <dbReference type="EMBL" id="PMD28505.1"/>
    </source>
</evidence>
<dbReference type="Pfam" id="PF26639">
    <property type="entry name" value="Het-6_barrel"/>
    <property type="match status" value="1"/>
</dbReference>
<evidence type="ECO:0000313" key="3">
    <source>
        <dbReference type="Proteomes" id="UP000235672"/>
    </source>
</evidence>
<feature type="domain" description="Heterokaryon incompatibility" evidence="1">
    <location>
        <begin position="9"/>
        <end position="112"/>
    </location>
</feature>
<sequence length="449" mass="51648">MCFGAERAWCGTSVINQRDDEEKADQIPIMDKIYSHATKALVWLGEATDDIEQALGQFASLRDRFQAVEGQITCASSHYTEVGLPEIQDPIWKHLSDFMYRSWFQRLWVLQEVILAKHIIFVCGGQVLGFELLRSLSHEIFRTGASGYVELILHRPEDCRGFRTLIEVGTLRDEFSNLSLNPLYLLQSGRQYETREPVDRIYGLLGIMDKDIKQAVIADYSEEARDQYWRLYLLVGKPMIELGYLDLLMFAETYQKHLQLPSWAPDWSNKLRTEELPKHFHAGISPENSHDVEDLLLERFSRTLVADYTQMLSTTTGIFGYCKYPQDALEDYKYLRDCLLEWKKDGSGIILSQYHVEKHVAMYIKYIPSTWANRSFFVTDSGHIGLCSQSCQVGDVVCIFLSLKHTYTIRKGPEEVTFKLIGPAYTDGVMYGEAIEGRDTSKDEIFIIS</sequence>
<dbReference type="InterPro" id="IPR010730">
    <property type="entry name" value="HET"/>
</dbReference>
<evidence type="ECO:0000259" key="1">
    <source>
        <dbReference type="Pfam" id="PF06985"/>
    </source>
</evidence>
<name>A0A2J6QQH0_9HELO</name>
<reference evidence="2 3" key="1">
    <citation type="submission" date="2016-05" db="EMBL/GenBank/DDBJ databases">
        <title>A degradative enzymes factory behind the ericoid mycorrhizal symbiosis.</title>
        <authorList>
            <consortium name="DOE Joint Genome Institute"/>
            <person name="Martino E."/>
            <person name="Morin E."/>
            <person name="Grelet G."/>
            <person name="Kuo A."/>
            <person name="Kohler A."/>
            <person name="Daghino S."/>
            <person name="Barry K."/>
            <person name="Choi C."/>
            <person name="Cichocki N."/>
            <person name="Clum A."/>
            <person name="Copeland A."/>
            <person name="Hainaut M."/>
            <person name="Haridas S."/>
            <person name="Labutti K."/>
            <person name="Lindquist E."/>
            <person name="Lipzen A."/>
            <person name="Khouja H.-R."/>
            <person name="Murat C."/>
            <person name="Ohm R."/>
            <person name="Olson A."/>
            <person name="Spatafora J."/>
            <person name="Veneault-Fourrey C."/>
            <person name="Henrissat B."/>
            <person name="Grigoriev I."/>
            <person name="Martin F."/>
            <person name="Perotto S."/>
        </authorList>
    </citation>
    <scope>NUCLEOTIDE SEQUENCE [LARGE SCALE GENOMIC DNA]</scope>
    <source>
        <strain evidence="2 3">UAMH 7357</strain>
    </source>
</reference>
<dbReference type="STRING" id="1745343.A0A2J6QQH0"/>
<dbReference type="OrthoDB" id="2157530at2759"/>
<keyword evidence="3" id="KW-1185">Reference proteome</keyword>
<dbReference type="InterPro" id="IPR052895">
    <property type="entry name" value="HetReg/Transcr_Mod"/>
</dbReference>
<dbReference type="AlphaFoldDB" id="A0A2J6QQH0"/>
<accession>A0A2J6QQH0</accession>
<dbReference type="PANTHER" id="PTHR24148:SF73">
    <property type="entry name" value="HET DOMAIN PROTEIN (AFU_ORTHOLOGUE AFUA_8G01020)"/>
    <property type="match status" value="1"/>
</dbReference>
<dbReference type="PANTHER" id="PTHR24148">
    <property type="entry name" value="ANKYRIN REPEAT DOMAIN-CONTAINING PROTEIN 39 HOMOLOG-RELATED"/>
    <property type="match status" value="1"/>
</dbReference>
<protein>
    <recommendedName>
        <fullName evidence="1">Heterokaryon incompatibility domain-containing protein</fullName>
    </recommendedName>
</protein>
<dbReference type="EMBL" id="KZ613464">
    <property type="protein sequence ID" value="PMD28505.1"/>
    <property type="molecule type" value="Genomic_DNA"/>
</dbReference>